<evidence type="ECO:0000256" key="2">
    <source>
        <dbReference type="ARBA" id="ARBA00023002"/>
    </source>
</evidence>
<dbReference type="InterPro" id="IPR046867">
    <property type="entry name" value="AldOxase/xan_DH_MoCoBD2"/>
</dbReference>
<accession>A0ABW9KGU8</accession>
<dbReference type="Pfam" id="PF02738">
    <property type="entry name" value="MoCoBD_1"/>
    <property type="match status" value="1"/>
</dbReference>
<dbReference type="Pfam" id="PF01315">
    <property type="entry name" value="Ald_Xan_dh_C"/>
    <property type="match status" value="1"/>
</dbReference>
<comment type="caution">
    <text evidence="4">The sequence shown here is derived from an EMBL/GenBank/DDBJ whole genome shotgun (WGS) entry which is preliminary data.</text>
</comment>
<dbReference type="Gene3D" id="3.30.365.10">
    <property type="entry name" value="Aldehyde oxidase/xanthine dehydrogenase, molybdopterin binding domain"/>
    <property type="match status" value="4"/>
</dbReference>
<reference evidence="4 5" key="1">
    <citation type="submission" date="2024-12" db="EMBL/GenBank/DDBJ databases">
        <authorList>
            <person name="Lee Y."/>
        </authorList>
    </citation>
    <scope>NUCLEOTIDE SEQUENCE [LARGE SCALE GENOMIC DNA]</scope>
    <source>
        <strain evidence="4 5">03SUJ4</strain>
    </source>
</reference>
<dbReference type="Pfam" id="PF20256">
    <property type="entry name" value="MoCoBD_2"/>
    <property type="match status" value="1"/>
</dbReference>
<dbReference type="InterPro" id="IPR016208">
    <property type="entry name" value="Ald_Oxase/xanthine_DH-like"/>
</dbReference>
<evidence type="ECO:0000256" key="1">
    <source>
        <dbReference type="ARBA" id="ARBA00022505"/>
    </source>
</evidence>
<dbReference type="EMBL" id="JBJYXY010000001">
    <property type="protein sequence ID" value="MFN2974807.1"/>
    <property type="molecule type" value="Genomic_DNA"/>
</dbReference>
<proteinExistence type="predicted"/>
<sequence>MIGIEQEQDQAPKLSPQLDYRYEGIAKVTGKAKYAAEFDGPFPKADLAYAYIVQATIPAGTVESMDIAAASKAPGVIAVMTPFNAPKLNQGPPQPPARRSLTLLQNKDVAYNGQPIALVIAKTLDQAREAASLVKTTYAPQPPKLQWEKRLGEARWPKNPGKDPADNHRGDIQAAFKKASVVVDNTYVTPIQFHNPMEPHATIAWWEGDKVTVYDATQYISGVKMSLAKTLNIPTDYVRVINPVVGGGFGSKGSMWSHVPLCAMAAKATNRPVKLVLEREQMFGLVGNRPSTINHIRLAAAKDGTLLGIQHDNVMNASVLEDFVEHTEDVAKKLYQSGANSVTAKVVEANLGVSTFMRAPGESSGTAVFEIAMDEMAEKLKMDPIEFRLKNYAEDDPAESHRPWSSKHLKECYAQGAEKFGWASRNTKPGSRAEGEWLIGQGMATATYPANRSAAQAVVRLLPGGKMFVGSGSQDLGTGTYTIMAQQAAAGLGIDPKLVEVKLGDSTLPKAPVSGGSQSAASVLPAIQDATTQLKLKLVDLALQDPKSPMHGLQAADCDVKNGKLVSKSQPGKTDDLTALIARNGNKPVEAQGSAEPGESHDAMTTQSWGAVFVEAAVNRYTGMVKVRRMVAVYDVGVLLNQKTGMNQLMGGLTWGIGFATHEHGIPDGRNGRIVNSNLAEYHVPVNLDVPAMDVSVVGIPDTKFAPTGARGVGEIGITGAAAAVANAIYNATGKRVREYPITPDKLLLA</sequence>
<dbReference type="RefSeq" id="WP_263413641.1">
    <property type="nucleotide sequence ID" value="NZ_BAABBH010000001.1"/>
</dbReference>
<evidence type="ECO:0000313" key="5">
    <source>
        <dbReference type="Proteomes" id="UP001634747"/>
    </source>
</evidence>
<dbReference type="Gene3D" id="3.90.1170.50">
    <property type="entry name" value="Aldehyde oxidase/xanthine dehydrogenase, a/b hammerhead"/>
    <property type="match status" value="1"/>
</dbReference>
<dbReference type="SMART" id="SM01008">
    <property type="entry name" value="Ald_Xan_dh_C"/>
    <property type="match status" value="1"/>
</dbReference>
<name>A0ABW9KGU8_9BACT</name>
<evidence type="ECO:0000313" key="4">
    <source>
        <dbReference type="EMBL" id="MFN2974807.1"/>
    </source>
</evidence>
<dbReference type="Proteomes" id="UP001634747">
    <property type="component" value="Unassembled WGS sequence"/>
</dbReference>
<organism evidence="4 5">
    <name type="scientific">Terriglobus aquaticus</name>
    <dbReference type="NCBI Taxonomy" id="940139"/>
    <lineage>
        <taxon>Bacteria</taxon>
        <taxon>Pseudomonadati</taxon>
        <taxon>Acidobacteriota</taxon>
        <taxon>Terriglobia</taxon>
        <taxon>Terriglobales</taxon>
        <taxon>Acidobacteriaceae</taxon>
        <taxon>Terriglobus</taxon>
    </lineage>
</organism>
<dbReference type="PANTHER" id="PTHR11908:SF132">
    <property type="entry name" value="ALDEHYDE OXIDASE 1-RELATED"/>
    <property type="match status" value="1"/>
</dbReference>
<protein>
    <submittedName>
        <fullName evidence="4">Xanthine dehydrogenase family protein molybdopterin-binding subunit</fullName>
    </submittedName>
</protein>
<dbReference type="PANTHER" id="PTHR11908">
    <property type="entry name" value="XANTHINE DEHYDROGENASE"/>
    <property type="match status" value="1"/>
</dbReference>
<dbReference type="InterPro" id="IPR000674">
    <property type="entry name" value="Ald_Oxase/Xan_DH_a/b"/>
</dbReference>
<evidence type="ECO:0000259" key="3">
    <source>
        <dbReference type="SMART" id="SM01008"/>
    </source>
</evidence>
<keyword evidence="2" id="KW-0560">Oxidoreductase</keyword>
<feature type="domain" description="Aldehyde oxidase/xanthine dehydrogenase a/b hammerhead" evidence="3">
    <location>
        <begin position="29"/>
        <end position="142"/>
    </location>
</feature>
<dbReference type="InterPro" id="IPR036856">
    <property type="entry name" value="Ald_Oxase/Xan_DH_a/b_sf"/>
</dbReference>
<keyword evidence="1" id="KW-0500">Molybdenum</keyword>
<keyword evidence="5" id="KW-1185">Reference proteome</keyword>
<gene>
    <name evidence="4" type="ORF">ACK2TP_03450</name>
</gene>
<dbReference type="InterPro" id="IPR037165">
    <property type="entry name" value="AldOxase/xan_DH_Mopterin-bd_sf"/>
</dbReference>
<dbReference type="InterPro" id="IPR008274">
    <property type="entry name" value="AldOxase/xan_DH_MoCoBD1"/>
</dbReference>
<dbReference type="SUPFAM" id="SSF54665">
    <property type="entry name" value="CO dehydrogenase molybdoprotein N-domain-like"/>
    <property type="match status" value="1"/>
</dbReference>
<dbReference type="SUPFAM" id="SSF56003">
    <property type="entry name" value="Molybdenum cofactor-binding domain"/>
    <property type="match status" value="1"/>
</dbReference>